<proteinExistence type="predicted"/>
<name>A0ABV9XYJ6_9PSEU</name>
<gene>
    <name evidence="1" type="ORF">ACFPFM_11210</name>
</gene>
<dbReference type="Pfam" id="PF13759">
    <property type="entry name" value="2OG-FeII_Oxy_5"/>
    <property type="match status" value="1"/>
</dbReference>
<keyword evidence="2" id="KW-1185">Reference proteome</keyword>
<evidence type="ECO:0000313" key="2">
    <source>
        <dbReference type="Proteomes" id="UP001595833"/>
    </source>
</evidence>
<dbReference type="RefSeq" id="WP_344041626.1">
    <property type="nucleotide sequence ID" value="NZ_BAAAKE010000029.1"/>
</dbReference>
<dbReference type="EMBL" id="JBHSJB010000010">
    <property type="protein sequence ID" value="MFC5054325.1"/>
    <property type="molecule type" value="Genomic_DNA"/>
</dbReference>
<organism evidence="1 2">
    <name type="scientific">Saccharothrix xinjiangensis</name>
    <dbReference type="NCBI Taxonomy" id="204798"/>
    <lineage>
        <taxon>Bacteria</taxon>
        <taxon>Bacillati</taxon>
        <taxon>Actinomycetota</taxon>
        <taxon>Actinomycetes</taxon>
        <taxon>Pseudonocardiales</taxon>
        <taxon>Pseudonocardiaceae</taxon>
        <taxon>Saccharothrix</taxon>
    </lineage>
</organism>
<reference evidence="2" key="1">
    <citation type="journal article" date="2019" name="Int. J. Syst. Evol. Microbiol.">
        <title>The Global Catalogue of Microorganisms (GCM) 10K type strain sequencing project: providing services to taxonomists for standard genome sequencing and annotation.</title>
        <authorList>
            <consortium name="The Broad Institute Genomics Platform"/>
            <consortium name="The Broad Institute Genome Sequencing Center for Infectious Disease"/>
            <person name="Wu L."/>
            <person name="Ma J."/>
        </authorList>
    </citation>
    <scope>NUCLEOTIDE SEQUENCE [LARGE SCALE GENOMIC DNA]</scope>
    <source>
        <strain evidence="2">KCTC 12848</strain>
    </source>
</reference>
<sequence length="240" mass="26054">MTTVDDQRTAAGQSTGTITQVFATPVARMGCPFGEQLNGALTDLVLARLGQVDNKFDYKAETSADMTSWGEPVVDSLTGWVLRTARQFVETVSGRSLDQAFAAGQARDMGTFNSPAGPHSDTRPPRVAVAAGRSWASVYRRSDRHPAHFHPNTAISAIYYVHGPDACELDLIDPRANVDYFDPGVLFAGEGQNVRLRCSPGELVLFPGWLKHSVPPFDGEGVRISLSWNLVYSTMAHDAD</sequence>
<dbReference type="InterPro" id="IPR012668">
    <property type="entry name" value="CHP02466"/>
</dbReference>
<dbReference type="Gene3D" id="2.60.120.620">
    <property type="entry name" value="q2cbj1_9rhob like domain"/>
    <property type="match status" value="1"/>
</dbReference>
<protein>
    <submittedName>
        <fullName evidence="1">2OG-Fe(II) oxygenase</fullName>
    </submittedName>
</protein>
<dbReference type="Proteomes" id="UP001595833">
    <property type="component" value="Unassembled WGS sequence"/>
</dbReference>
<comment type="caution">
    <text evidence="1">The sequence shown here is derived from an EMBL/GenBank/DDBJ whole genome shotgun (WGS) entry which is preliminary data.</text>
</comment>
<accession>A0ABV9XYJ6</accession>
<evidence type="ECO:0000313" key="1">
    <source>
        <dbReference type="EMBL" id="MFC5054325.1"/>
    </source>
</evidence>